<dbReference type="AlphaFoldDB" id="A0A7Y5ZYZ0"/>
<dbReference type="InterPro" id="IPR050300">
    <property type="entry name" value="GDXG_lipolytic_enzyme"/>
</dbReference>
<evidence type="ECO:0000256" key="1">
    <source>
        <dbReference type="ARBA" id="ARBA00010515"/>
    </source>
</evidence>
<dbReference type="InterPro" id="IPR029058">
    <property type="entry name" value="AB_hydrolase_fold"/>
</dbReference>
<keyword evidence="2 5" id="KW-0378">Hydrolase</keyword>
<feature type="domain" description="Alpha/beta hydrolase fold-3" evidence="4">
    <location>
        <begin position="92"/>
        <end position="295"/>
    </location>
</feature>
<name>A0A7Y5ZYZ0_9CELL</name>
<comment type="caution">
    <text evidence="5">The sequence shown here is derived from an EMBL/GenBank/DDBJ whole genome shotgun (WGS) entry which is preliminary data.</text>
</comment>
<dbReference type="Proteomes" id="UP000565724">
    <property type="component" value="Unassembled WGS sequence"/>
</dbReference>
<dbReference type="GO" id="GO:0016787">
    <property type="term" value="F:hydrolase activity"/>
    <property type="evidence" value="ECO:0007669"/>
    <property type="project" value="UniProtKB-KW"/>
</dbReference>
<dbReference type="EMBL" id="JABMCI010000053">
    <property type="protein sequence ID" value="NUU16595.1"/>
    <property type="molecule type" value="Genomic_DNA"/>
</dbReference>
<evidence type="ECO:0000313" key="5">
    <source>
        <dbReference type="EMBL" id="NUU16595.1"/>
    </source>
</evidence>
<sequence>MRRIALGFGWLLGALVAGLVGVGIAATISPRPASVVLRRNMDRHGSARFVATAPFVPAHVVSEIDIPYRPGDRDARLDVHRSTGSDGTLPTIVWVHGGAWLSGSKDLIANYLRVVAGEGCTVVGVDYSIAPRATYPTPVLQVLDALAFLTEHADELGVDADRLVLAGDSAGAQIAAQVIGVVIDPGYAASIGAHPRVTRDQIAGAVLFCGVFDMSLARGLRGRPRWFVDSVMRSFTGSADYLDDPRFAGISVVNHLTAAFPPTLVSCGNADPLIGHSQSLLTTLEALGVPHETLLFEPDHEPPLGHEYQFHVYTDAGQLALATMQEFVEGLD</sequence>
<evidence type="ECO:0000313" key="6">
    <source>
        <dbReference type="Proteomes" id="UP000565724"/>
    </source>
</evidence>
<evidence type="ECO:0000256" key="3">
    <source>
        <dbReference type="PROSITE-ProRule" id="PRU10038"/>
    </source>
</evidence>
<accession>A0A7Y5ZYZ0</accession>
<dbReference type="PROSITE" id="PS01174">
    <property type="entry name" value="LIPASE_GDXG_SER"/>
    <property type="match status" value="1"/>
</dbReference>
<dbReference type="InterPro" id="IPR013094">
    <property type="entry name" value="AB_hydrolase_3"/>
</dbReference>
<dbReference type="PANTHER" id="PTHR48081">
    <property type="entry name" value="AB HYDROLASE SUPERFAMILY PROTEIN C4A8.06C"/>
    <property type="match status" value="1"/>
</dbReference>
<gene>
    <name evidence="5" type="ORF">HP550_04955</name>
</gene>
<protein>
    <submittedName>
        <fullName evidence="5">Alpha/beta hydrolase</fullName>
    </submittedName>
</protein>
<dbReference type="RefSeq" id="WP_175346486.1">
    <property type="nucleotide sequence ID" value="NZ_JABMCI010000053.1"/>
</dbReference>
<dbReference type="Pfam" id="PF07859">
    <property type="entry name" value="Abhydrolase_3"/>
    <property type="match status" value="1"/>
</dbReference>
<dbReference type="PANTHER" id="PTHR48081:SF6">
    <property type="entry name" value="PEPTIDASE S9 PROLYL OLIGOPEPTIDASE CATALYTIC DOMAIN-CONTAINING PROTEIN"/>
    <property type="match status" value="1"/>
</dbReference>
<dbReference type="Gene3D" id="3.40.50.1820">
    <property type="entry name" value="alpha/beta hydrolase"/>
    <property type="match status" value="1"/>
</dbReference>
<comment type="similarity">
    <text evidence="1">Belongs to the 'GDXG' lipolytic enzyme family.</text>
</comment>
<reference evidence="5 6" key="1">
    <citation type="submission" date="2020-05" db="EMBL/GenBank/DDBJ databases">
        <title>Genome Sequencing of Type Strains.</title>
        <authorList>
            <person name="Lemaire J.F."/>
            <person name="Inderbitzin P."/>
            <person name="Gregorio O.A."/>
            <person name="Collins S.B."/>
            <person name="Wespe N."/>
            <person name="Knight-Connoni V."/>
        </authorList>
    </citation>
    <scope>NUCLEOTIDE SEQUENCE [LARGE SCALE GENOMIC DNA]</scope>
    <source>
        <strain evidence="5 6">ATCC 25174</strain>
    </source>
</reference>
<keyword evidence="6" id="KW-1185">Reference proteome</keyword>
<proteinExistence type="inferred from homology"/>
<evidence type="ECO:0000256" key="2">
    <source>
        <dbReference type="ARBA" id="ARBA00022801"/>
    </source>
</evidence>
<feature type="active site" evidence="3">
    <location>
        <position position="169"/>
    </location>
</feature>
<dbReference type="InterPro" id="IPR033140">
    <property type="entry name" value="Lipase_GDXG_put_SER_AS"/>
</dbReference>
<dbReference type="SUPFAM" id="SSF53474">
    <property type="entry name" value="alpha/beta-Hydrolases"/>
    <property type="match status" value="1"/>
</dbReference>
<evidence type="ECO:0000259" key="4">
    <source>
        <dbReference type="Pfam" id="PF07859"/>
    </source>
</evidence>
<organism evidence="5 6">
    <name type="scientific">Cellulomonas humilata</name>
    <dbReference type="NCBI Taxonomy" id="144055"/>
    <lineage>
        <taxon>Bacteria</taxon>
        <taxon>Bacillati</taxon>
        <taxon>Actinomycetota</taxon>
        <taxon>Actinomycetes</taxon>
        <taxon>Micrococcales</taxon>
        <taxon>Cellulomonadaceae</taxon>
        <taxon>Cellulomonas</taxon>
    </lineage>
</organism>